<keyword evidence="5" id="KW-1185">Reference proteome</keyword>
<evidence type="ECO:0000313" key="4">
    <source>
        <dbReference type="EMBL" id="CAL93923.1"/>
    </source>
</evidence>
<dbReference type="Gene3D" id="3.30.1330.60">
    <property type="entry name" value="OmpA-like domain"/>
    <property type="match status" value="1"/>
</dbReference>
<feature type="compositionally biased region" description="Low complexity" evidence="1">
    <location>
        <begin position="52"/>
        <end position="63"/>
    </location>
</feature>
<dbReference type="EMBL" id="AM406670">
    <property type="protein sequence ID" value="CAL93923.1"/>
    <property type="molecule type" value="Genomic_DNA"/>
</dbReference>
<gene>
    <name evidence="4" type="ordered locus">azo1306</name>
</gene>
<organism evidence="4 5">
    <name type="scientific">Azoarcus sp. (strain BH72)</name>
    <dbReference type="NCBI Taxonomy" id="418699"/>
    <lineage>
        <taxon>Bacteria</taxon>
        <taxon>Pseudomonadati</taxon>
        <taxon>Pseudomonadota</taxon>
        <taxon>Betaproteobacteria</taxon>
        <taxon>Rhodocyclales</taxon>
        <taxon>Zoogloeaceae</taxon>
        <taxon>Azoarcus</taxon>
    </lineage>
</organism>
<evidence type="ECO:0000256" key="1">
    <source>
        <dbReference type="SAM" id="MobiDB-lite"/>
    </source>
</evidence>
<feature type="signal peptide" evidence="2">
    <location>
        <begin position="1"/>
        <end position="31"/>
    </location>
</feature>
<feature type="chain" id="PRO_5002635537" evidence="2">
    <location>
        <begin position="32"/>
        <end position="158"/>
    </location>
</feature>
<dbReference type="STRING" id="62928.azo1306"/>
<evidence type="ECO:0000313" key="5">
    <source>
        <dbReference type="Proteomes" id="UP000002588"/>
    </source>
</evidence>
<feature type="region of interest" description="Disordered" evidence="1">
    <location>
        <begin position="38"/>
        <end position="63"/>
    </location>
</feature>
<dbReference type="RefSeq" id="WP_011765039.1">
    <property type="nucleotide sequence ID" value="NC_008702.1"/>
</dbReference>
<dbReference type="HOGENOM" id="CLU_1665835_0_0_4"/>
<reference evidence="4 5" key="1">
    <citation type="journal article" date="2006" name="Nat. Biotechnol.">
        <title>Complete genome of the mutualistic, N2-fixing grass endophyte Azoarcus sp. strain BH72.</title>
        <authorList>
            <person name="Krause A."/>
            <person name="Ramakumar A."/>
            <person name="Bartels D."/>
            <person name="Battistoni F."/>
            <person name="Bekel T."/>
            <person name="Boch J."/>
            <person name="Boehm M."/>
            <person name="Friedrich F."/>
            <person name="Hurek T."/>
            <person name="Krause L."/>
            <person name="Linke B."/>
            <person name="McHardy A.C."/>
            <person name="Sarkar A."/>
            <person name="Schneiker S."/>
            <person name="Syed A.A."/>
            <person name="Thauer R."/>
            <person name="Vorhoelter F.-J."/>
            <person name="Weidner S."/>
            <person name="Puehler A."/>
            <person name="Reinhold-Hurek B."/>
            <person name="Kaiser O."/>
            <person name="Goesmann A."/>
        </authorList>
    </citation>
    <scope>NUCLEOTIDE SEQUENCE [LARGE SCALE GENOMIC DNA]</scope>
    <source>
        <strain evidence="4 5">BH72</strain>
    </source>
</reference>
<protein>
    <submittedName>
        <fullName evidence="4">Hypothetical secreted protein</fullName>
    </submittedName>
</protein>
<dbReference type="SUPFAM" id="SSF103088">
    <property type="entry name" value="OmpA-like"/>
    <property type="match status" value="1"/>
</dbReference>
<dbReference type="eggNOG" id="COG2885">
    <property type="taxonomic scope" value="Bacteria"/>
</dbReference>
<feature type="domain" description="OmpA-like" evidence="3">
    <location>
        <begin position="73"/>
        <end position="144"/>
    </location>
</feature>
<dbReference type="AlphaFoldDB" id="A1K518"/>
<dbReference type="KEGG" id="azo:azo1306"/>
<keyword evidence="2" id="KW-0732">Signal</keyword>
<sequence length="158" mass="16431">MALIGLSHRVRTRARGAAGALLVAVLLSACAGAPPQAEPAAEVEPLRPAPESPVVAPAGEPEPAVAGRHTFRFDTLSVALSESEKVRVVTLAEQVRGARAVVVRGSCDRNAVGNAREAAIARALAVRHVLVENGVPAAKIRTRYSTEDGTHAVVLRVN</sequence>
<dbReference type="InterPro" id="IPR036737">
    <property type="entry name" value="OmpA-like_sf"/>
</dbReference>
<dbReference type="Proteomes" id="UP000002588">
    <property type="component" value="Chromosome"/>
</dbReference>
<evidence type="ECO:0000256" key="2">
    <source>
        <dbReference type="SAM" id="SignalP"/>
    </source>
</evidence>
<proteinExistence type="predicted"/>
<evidence type="ECO:0000259" key="3">
    <source>
        <dbReference type="Pfam" id="PF00691"/>
    </source>
</evidence>
<dbReference type="InterPro" id="IPR006665">
    <property type="entry name" value="OmpA-like"/>
</dbReference>
<accession>A1K518</accession>
<dbReference type="Pfam" id="PF00691">
    <property type="entry name" value="OmpA"/>
    <property type="match status" value="1"/>
</dbReference>
<name>A1K518_AZOSB</name>